<sequence length="95" mass="10160">MGGAIRLGFVLLIALDSSAIKLSAPTDEADERRACRLMNDPRATLSKRVSACACVSGNNKRPLHTRPSSRPALAAKIADNASLLSVLTRLSQWQS</sequence>
<feature type="chain" id="PRO_5035874000" description="Secreted protein" evidence="1">
    <location>
        <begin position="20"/>
        <end position="95"/>
    </location>
</feature>
<evidence type="ECO:0000313" key="3">
    <source>
        <dbReference type="Proteomes" id="UP000494165"/>
    </source>
</evidence>
<name>A0A8S1D9F6_9INSE</name>
<evidence type="ECO:0000256" key="1">
    <source>
        <dbReference type="SAM" id="SignalP"/>
    </source>
</evidence>
<protein>
    <recommendedName>
        <fullName evidence="4">Secreted protein</fullName>
    </recommendedName>
</protein>
<organism evidence="2 3">
    <name type="scientific">Cloeon dipterum</name>
    <dbReference type="NCBI Taxonomy" id="197152"/>
    <lineage>
        <taxon>Eukaryota</taxon>
        <taxon>Metazoa</taxon>
        <taxon>Ecdysozoa</taxon>
        <taxon>Arthropoda</taxon>
        <taxon>Hexapoda</taxon>
        <taxon>Insecta</taxon>
        <taxon>Pterygota</taxon>
        <taxon>Palaeoptera</taxon>
        <taxon>Ephemeroptera</taxon>
        <taxon>Pisciforma</taxon>
        <taxon>Baetidae</taxon>
        <taxon>Cloeon</taxon>
    </lineage>
</organism>
<gene>
    <name evidence="2" type="ORF">CLODIP_2_CD06053</name>
</gene>
<reference evidence="2 3" key="1">
    <citation type="submission" date="2020-04" db="EMBL/GenBank/DDBJ databases">
        <authorList>
            <person name="Alioto T."/>
            <person name="Alioto T."/>
            <person name="Gomez Garrido J."/>
        </authorList>
    </citation>
    <scope>NUCLEOTIDE SEQUENCE [LARGE SCALE GENOMIC DNA]</scope>
</reference>
<accession>A0A8S1D9F6</accession>
<comment type="caution">
    <text evidence="2">The sequence shown here is derived from an EMBL/GenBank/DDBJ whole genome shotgun (WGS) entry which is preliminary data.</text>
</comment>
<dbReference type="AlphaFoldDB" id="A0A8S1D9F6"/>
<evidence type="ECO:0000313" key="2">
    <source>
        <dbReference type="EMBL" id="CAB3376855.1"/>
    </source>
</evidence>
<evidence type="ECO:0008006" key="4">
    <source>
        <dbReference type="Google" id="ProtNLM"/>
    </source>
</evidence>
<keyword evidence="1" id="KW-0732">Signal</keyword>
<feature type="signal peptide" evidence="1">
    <location>
        <begin position="1"/>
        <end position="19"/>
    </location>
</feature>
<keyword evidence="3" id="KW-1185">Reference proteome</keyword>
<dbReference type="Proteomes" id="UP000494165">
    <property type="component" value="Unassembled WGS sequence"/>
</dbReference>
<proteinExistence type="predicted"/>
<dbReference type="EMBL" id="CADEPI010000135">
    <property type="protein sequence ID" value="CAB3376855.1"/>
    <property type="molecule type" value="Genomic_DNA"/>
</dbReference>